<keyword evidence="1" id="KW-0802">TPR repeat</keyword>
<dbReference type="PROSITE" id="PS51257">
    <property type="entry name" value="PROKAR_LIPOPROTEIN"/>
    <property type="match status" value="1"/>
</dbReference>
<dbReference type="InterPro" id="IPR011990">
    <property type="entry name" value="TPR-like_helical_dom_sf"/>
</dbReference>
<name>A0A2T0XKP6_9BURK</name>
<sequence length="318" mass="34939">MNLHLKTGFYLGLMVALSCGWTSSHSQSSTTSTYQSSESTSQQQSYGTNQSNDPAYGNNPAAAGGLIKDLNPINSLNGMSGSDGSKIPYIPRKQYSEIYGEIPPEKGWKAMATVLDSIAPATDTRLPPTATDLTTRFQYLLDNQRYAEALKEIEDRLAAEKLRKSPGTDVQLMFLYARALALVGKMPEAEDVYQKMTVQFPELPEPWNNLATLYVKRGQLDQARRALEMSLMINPTYGMAQANLGDINLLLAIRAYEVAAASKVEGVGAKIQIAELIANPRLSGARELRSARSVSQKNISILTAVDGFLRQNYISQRF</sequence>
<comment type="caution">
    <text evidence="3">The sequence shown here is derived from an EMBL/GenBank/DDBJ whole genome shotgun (WGS) entry which is preliminary data.</text>
</comment>
<dbReference type="Pfam" id="PF14559">
    <property type="entry name" value="TPR_19"/>
    <property type="match status" value="1"/>
</dbReference>
<accession>A0A2T0XKP6</accession>
<feature type="region of interest" description="Disordered" evidence="2">
    <location>
        <begin position="27"/>
        <end position="63"/>
    </location>
</feature>
<dbReference type="SUPFAM" id="SSF48452">
    <property type="entry name" value="TPR-like"/>
    <property type="match status" value="1"/>
</dbReference>
<dbReference type="InterPro" id="IPR019734">
    <property type="entry name" value="TPR_rpt"/>
</dbReference>
<evidence type="ECO:0000313" key="3">
    <source>
        <dbReference type="EMBL" id="PRY99482.1"/>
    </source>
</evidence>
<keyword evidence="4" id="KW-1185">Reference proteome</keyword>
<evidence type="ECO:0000313" key="4">
    <source>
        <dbReference type="Proteomes" id="UP000238308"/>
    </source>
</evidence>
<dbReference type="EMBL" id="PVTV01000011">
    <property type="protein sequence ID" value="PRY99482.1"/>
    <property type="molecule type" value="Genomic_DNA"/>
</dbReference>
<proteinExistence type="predicted"/>
<gene>
    <name evidence="3" type="ORF">BCM14_0929</name>
</gene>
<protein>
    <submittedName>
        <fullName evidence="3">Tetratricopeptide repeat protein</fullName>
    </submittedName>
</protein>
<feature type="repeat" description="TPR" evidence="1">
    <location>
        <begin position="204"/>
        <end position="237"/>
    </location>
</feature>
<dbReference type="PROSITE" id="PS50005">
    <property type="entry name" value="TPR"/>
    <property type="match status" value="1"/>
</dbReference>
<dbReference type="SMART" id="SM00028">
    <property type="entry name" value="TPR"/>
    <property type="match status" value="1"/>
</dbReference>
<organism evidence="3 4">
    <name type="scientific">Jezberella montanilacus</name>
    <dbReference type="NCBI Taxonomy" id="323426"/>
    <lineage>
        <taxon>Bacteria</taxon>
        <taxon>Pseudomonadati</taxon>
        <taxon>Pseudomonadota</taxon>
        <taxon>Betaproteobacteria</taxon>
        <taxon>Burkholderiales</taxon>
        <taxon>Alcaligenaceae</taxon>
        <taxon>Jezberella</taxon>
    </lineage>
</organism>
<feature type="compositionally biased region" description="Low complexity" evidence="2">
    <location>
        <begin position="27"/>
        <end position="45"/>
    </location>
</feature>
<feature type="compositionally biased region" description="Low complexity" evidence="2">
    <location>
        <begin position="54"/>
        <end position="63"/>
    </location>
</feature>
<dbReference type="Gene3D" id="1.25.40.10">
    <property type="entry name" value="Tetratricopeptide repeat domain"/>
    <property type="match status" value="1"/>
</dbReference>
<evidence type="ECO:0000256" key="1">
    <source>
        <dbReference type="PROSITE-ProRule" id="PRU00339"/>
    </source>
</evidence>
<evidence type="ECO:0000256" key="2">
    <source>
        <dbReference type="SAM" id="MobiDB-lite"/>
    </source>
</evidence>
<dbReference type="OrthoDB" id="5294075at2"/>
<dbReference type="RefSeq" id="WP_146129720.1">
    <property type="nucleotide sequence ID" value="NZ_PVTV01000011.1"/>
</dbReference>
<dbReference type="Proteomes" id="UP000238308">
    <property type="component" value="Unassembled WGS sequence"/>
</dbReference>
<dbReference type="AlphaFoldDB" id="A0A2T0XKP6"/>
<reference evidence="3 4" key="1">
    <citation type="submission" date="2018-03" db="EMBL/GenBank/DDBJ databases">
        <title>Genomic Encyclopedia of Type Strains, Phase III (KMG-III): the genomes of soil and plant-associated and newly described type strains.</title>
        <authorList>
            <person name="Whitman W."/>
        </authorList>
    </citation>
    <scope>NUCLEOTIDE SEQUENCE [LARGE SCALE GENOMIC DNA]</scope>
    <source>
        <strain evidence="3 4">MWH-P2sevCIIIb</strain>
    </source>
</reference>